<evidence type="ECO:0000313" key="2">
    <source>
        <dbReference type="Proteomes" id="UP000029224"/>
    </source>
</evidence>
<keyword evidence="2" id="KW-1185">Reference proteome</keyword>
<reference evidence="1 2" key="1">
    <citation type="submission" date="2014-09" db="EMBL/GenBank/DDBJ databases">
        <title>Vibrio maritimus JCM 19240. (C210) whole genome shotgun sequence.</title>
        <authorList>
            <person name="Sawabe T."/>
            <person name="Meirelles P."/>
            <person name="Nakanishi M."/>
            <person name="Sayaka M."/>
            <person name="Hattori M."/>
            <person name="Ohkuma M."/>
        </authorList>
    </citation>
    <scope>NUCLEOTIDE SEQUENCE [LARGE SCALE GENOMIC DNA]</scope>
    <source>
        <strain evidence="1 2">JCM 19240</strain>
    </source>
</reference>
<organism evidence="1 2">
    <name type="scientific">Vibrio maritimus</name>
    <dbReference type="NCBI Taxonomy" id="990268"/>
    <lineage>
        <taxon>Bacteria</taxon>
        <taxon>Pseudomonadati</taxon>
        <taxon>Pseudomonadota</taxon>
        <taxon>Gammaproteobacteria</taxon>
        <taxon>Vibrionales</taxon>
        <taxon>Vibrionaceae</taxon>
        <taxon>Vibrio</taxon>
    </lineage>
</organism>
<dbReference type="EMBL" id="BBMT01000004">
    <property type="protein sequence ID" value="GAL34024.1"/>
    <property type="molecule type" value="Genomic_DNA"/>
</dbReference>
<proteinExistence type="predicted"/>
<accession>A0A090T5M0</accession>
<reference evidence="1 2" key="2">
    <citation type="submission" date="2014-09" db="EMBL/GenBank/DDBJ databases">
        <authorList>
            <consortium name="NBRP consortium"/>
            <person name="Sawabe T."/>
            <person name="Meirelles P."/>
            <person name="Nakanishi M."/>
            <person name="Sayaka M."/>
            <person name="Hattori M."/>
            <person name="Ohkuma M."/>
        </authorList>
    </citation>
    <scope>NUCLEOTIDE SEQUENCE [LARGE SCALE GENOMIC DNA]</scope>
    <source>
        <strain evidence="1 2">JCM 19240</strain>
    </source>
</reference>
<dbReference type="OrthoDB" id="5894630at2"/>
<evidence type="ECO:0000313" key="1">
    <source>
        <dbReference type="EMBL" id="GAL34024.1"/>
    </source>
</evidence>
<name>A0A090T5M0_9VIBR</name>
<comment type="caution">
    <text evidence="1">The sequence shown here is derived from an EMBL/GenBank/DDBJ whole genome shotgun (WGS) entry which is preliminary data.</text>
</comment>
<dbReference type="AlphaFoldDB" id="A0A090T5M0"/>
<gene>
    <name evidence="1" type="ORF">JCM19240_932</name>
</gene>
<dbReference type="Proteomes" id="UP000029224">
    <property type="component" value="Unassembled WGS sequence"/>
</dbReference>
<protein>
    <submittedName>
        <fullName evidence="1">Uncharacterized protein</fullName>
    </submittedName>
</protein>
<sequence length="110" mass="12573">MSENQRRHYRLTYPTKERPILHLANQSYEVLQIAESSIVISTEQTSLKAEYIFQGEIAFNDGTSDGVAGAVLKNDAQQAIITLTETLSFKRLMSEQRRIRVNYPAFDFSD</sequence>